<dbReference type="PANTHER" id="PTHR45460">
    <property type="entry name" value="SIMILAR TO CYSTEINE PROTEINASE"/>
    <property type="match status" value="1"/>
</dbReference>
<evidence type="ECO:0008006" key="4">
    <source>
        <dbReference type="Google" id="ProtNLM"/>
    </source>
</evidence>
<dbReference type="Pfam" id="PF13517">
    <property type="entry name" value="FG-GAP_3"/>
    <property type="match status" value="1"/>
</dbReference>
<dbReference type="AlphaFoldDB" id="A0A818Z488"/>
<dbReference type="PANTHER" id="PTHR45460:SF2">
    <property type="entry name" value="ALPHA 1,3 GLUCANASE, GH71 FAMILY (EUROFUNG)"/>
    <property type="match status" value="1"/>
</dbReference>
<feature type="non-terminal residue" evidence="2">
    <location>
        <position position="1"/>
    </location>
</feature>
<evidence type="ECO:0000313" key="2">
    <source>
        <dbReference type="EMBL" id="CAF3763085.1"/>
    </source>
</evidence>
<dbReference type="InterPro" id="IPR013517">
    <property type="entry name" value="FG-GAP"/>
</dbReference>
<dbReference type="InterPro" id="IPR028994">
    <property type="entry name" value="Integrin_alpha_N"/>
</dbReference>
<reference evidence="2" key="1">
    <citation type="submission" date="2021-02" db="EMBL/GenBank/DDBJ databases">
        <authorList>
            <person name="Nowell W R."/>
        </authorList>
    </citation>
    <scope>NUCLEOTIDE SEQUENCE</scope>
</reference>
<dbReference type="EMBL" id="CAJOAY010000935">
    <property type="protein sequence ID" value="CAF3763085.1"/>
    <property type="molecule type" value="Genomic_DNA"/>
</dbReference>
<gene>
    <name evidence="2" type="ORF">OKA104_LOCUS16365</name>
</gene>
<protein>
    <recommendedName>
        <fullName evidence="4">VCBS repeat-containing protein</fullName>
    </recommendedName>
</protein>
<dbReference type="Gene3D" id="2.130.10.130">
    <property type="entry name" value="Integrin alpha, N-terminal"/>
    <property type="match status" value="1"/>
</dbReference>
<dbReference type="SUPFAM" id="SSF69318">
    <property type="entry name" value="Integrin alpha N-terminal domain"/>
    <property type="match status" value="1"/>
</dbReference>
<evidence type="ECO:0000256" key="1">
    <source>
        <dbReference type="ARBA" id="ARBA00022729"/>
    </source>
</evidence>
<accession>A0A818Z488</accession>
<comment type="caution">
    <text evidence="2">The sequence shown here is derived from an EMBL/GenBank/DDBJ whole genome shotgun (WGS) entry which is preliminary data.</text>
</comment>
<keyword evidence="1" id="KW-0732">Signal</keyword>
<evidence type="ECO:0000313" key="3">
    <source>
        <dbReference type="Proteomes" id="UP000663881"/>
    </source>
</evidence>
<organism evidence="2 3">
    <name type="scientific">Adineta steineri</name>
    <dbReference type="NCBI Taxonomy" id="433720"/>
    <lineage>
        <taxon>Eukaryota</taxon>
        <taxon>Metazoa</taxon>
        <taxon>Spiralia</taxon>
        <taxon>Gnathifera</taxon>
        <taxon>Rotifera</taxon>
        <taxon>Eurotatoria</taxon>
        <taxon>Bdelloidea</taxon>
        <taxon>Adinetida</taxon>
        <taxon>Adinetidae</taxon>
        <taxon>Adineta</taxon>
    </lineage>
</organism>
<sequence>QCHVGFKLQEIYSTGDNSFPIFVSLTDINDDNRSDIIVANQNTHSIGVFFNIQGNYFRERITYSTGLSYPRYISVVDVNDDDKPDIIVANSGGHNVGVILNKGPDQFDPIKLYGTGHETYPHGVAVADVNGDKKPDIIVTNGYTNTIGVFSKRWSW</sequence>
<name>A0A818Z488_9BILA</name>
<proteinExistence type="predicted"/>
<dbReference type="Proteomes" id="UP000663881">
    <property type="component" value="Unassembled WGS sequence"/>
</dbReference>